<evidence type="ECO:0000313" key="2">
    <source>
        <dbReference type="Proteomes" id="UP001336250"/>
    </source>
</evidence>
<evidence type="ECO:0008006" key="3">
    <source>
        <dbReference type="Google" id="ProtNLM"/>
    </source>
</evidence>
<dbReference type="AlphaFoldDB" id="A0AAW9QHA1"/>
<reference evidence="1 2" key="1">
    <citation type="submission" date="2024-02" db="EMBL/GenBank/DDBJ databases">
        <title>Genome sequence of Aquincola sp. MAHUQ-54.</title>
        <authorList>
            <person name="Huq M.A."/>
        </authorList>
    </citation>
    <scope>NUCLEOTIDE SEQUENCE [LARGE SCALE GENOMIC DNA]</scope>
    <source>
        <strain evidence="1 2">MAHUQ-54</strain>
    </source>
</reference>
<organism evidence="1 2">
    <name type="scientific">Aquincola agrisoli</name>
    <dbReference type="NCBI Taxonomy" id="3119538"/>
    <lineage>
        <taxon>Bacteria</taxon>
        <taxon>Pseudomonadati</taxon>
        <taxon>Pseudomonadota</taxon>
        <taxon>Betaproteobacteria</taxon>
        <taxon>Burkholderiales</taxon>
        <taxon>Sphaerotilaceae</taxon>
        <taxon>Aquincola</taxon>
    </lineage>
</organism>
<gene>
    <name evidence="1" type="ORF">V4F39_16480</name>
</gene>
<comment type="caution">
    <text evidence="1">The sequence shown here is derived from an EMBL/GenBank/DDBJ whole genome shotgun (WGS) entry which is preliminary data.</text>
</comment>
<name>A0AAW9QHA1_9BURK</name>
<evidence type="ECO:0000313" key="1">
    <source>
        <dbReference type="EMBL" id="MEF7615513.1"/>
    </source>
</evidence>
<proteinExistence type="predicted"/>
<sequence>MAAYDTADGKLATRLGLVYYESSLFAFVMGTEGSPADDNLKPWIEAVAYAERLKSIGHPTHAWLAAIGPSSREQVQTPRFDDIHLDLGDINLQSCGFSYEERRAHSSLCSWSSYKWVPLEVHGTSRGHHWQSADFNALRQLHRLCAVLTVETGVHWALKESPRPAEWGPIQFPESTPLGLEKKENTYDESGLPAQACEAIDADRLTRMWKHSLNDESVGAPIEAYYQAASLRDSHPSFSLVGFVAAIEEVGKLLIAQPKGEQCPTCGRERTSSSAQRFRAALRLVLPEDKIKDVSSQLYRWRSGTAHSGRTYSWESSFGRPQMGDSLLVSQPQSMFGVRGTMRADELARDLIIKPLDGNPIKTQSENSAG</sequence>
<keyword evidence="2" id="KW-1185">Reference proteome</keyword>
<protein>
    <recommendedName>
        <fullName evidence="3">Apea-like HEPN domain-containing protein</fullName>
    </recommendedName>
</protein>
<dbReference type="Proteomes" id="UP001336250">
    <property type="component" value="Unassembled WGS sequence"/>
</dbReference>
<dbReference type="EMBL" id="JAZIBG010000035">
    <property type="protein sequence ID" value="MEF7615513.1"/>
    <property type="molecule type" value="Genomic_DNA"/>
</dbReference>
<accession>A0AAW9QHA1</accession>